<comment type="caution">
    <text evidence="3">The sequence shown here is derived from an EMBL/GenBank/DDBJ whole genome shotgun (WGS) entry which is preliminary data.</text>
</comment>
<evidence type="ECO:0000313" key="4">
    <source>
        <dbReference type="Proteomes" id="UP001054837"/>
    </source>
</evidence>
<dbReference type="AlphaFoldDB" id="A0AAV4T2N6"/>
<name>A0AAV4T2N6_9ARAC</name>
<evidence type="ECO:0000259" key="2">
    <source>
        <dbReference type="PROSITE" id="PS51159"/>
    </source>
</evidence>
<feature type="domain" description="CBM21" evidence="2">
    <location>
        <begin position="158"/>
        <end position="273"/>
    </location>
</feature>
<dbReference type="GO" id="GO:0000164">
    <property type="term" value="C:protein phosphatase type 1 complex"/>
    <property type="evidence" value="ECO:0007669"/>
    <property type="project" value="TreeGrafter"/>
</dbReference>
<gene>
    <name evidence="3" type="primary">ppp1r3b</name>
    <name evidence="3" type="ORF">CDAR_538821</name>
</gene>
<dbReference type="PANTHER" id="PTHR12307:SF48">
    <property type="entry name" value="PROTEIN PHOSPHATASE 1 REGULATORY SUBUNIT"/>
    <property type="match status" value="1"/>
</dbReference>
<evidence type="ECO:0000256" key="1">
    <source>
        <dbReference type="SAM" id="MobiDB-lite"/>
    </source>
</evidence>
<reference evidence="3 4" key="1">
    <citation type="submission" date="2021-06" db="EMBL/GenBank/DDBJ databases">
        <title>Caerostris darwini draft genome.</title>
        <authorList>
            <person name="Kono N."/>
            <person name="Arakawa K."/>
        </authorList>
    </citation>
    <scope>NUCLEOTIDE SEQUENCE [LARGE SCALE GENOMIC DNA]</scope>
</reference>
<dbReference type="InterPro" id="IPR005036">
    <property type="entry name" value="CBM21_dom"/>
</dbReference>
<dbReference type="GO" id="GO:2001069">
    <property type="term" value="F:glycogen binding"/>
    <property type="evidence" value="ECO:0007669"/>
    <property type="project" value="TreeGrafter"/>
</dbReference>
<feature type="region of interest" description="Disordered" evidence="1">
    <location>
        <begin position="78"/>
        <end position="99"/>
    </location>
</feature>
<accession>A0AAV4T2N6</accession>
<dbReference type="PROSITE" id="PS51159">
    <property type="entry name" value="CBM21"/>
    <property type="match status" value="1"/>
</dbReference>
<dbReference type="InterPro" id="IPR050782">
    <property type="entry name" value="PP1_regulatory_subunit_3"/>
</dbReference>
<evidence type="ECO:0000313" key="3">
    <source>
        <dbReference type="EMBL" id="GIY39489.1"/>
    </source>
</evidence>
<dbReference type="GO" id="GO:0008157">
    <property type="term" value="F:protein phosphatase 1 binding"/>
    <property type="evidence" value="ECO:0007669"/>
    <property type="project" value="TreeGrafter"/>
</dbReference>
<keyword evidence="4" id="KW-1185">Reference proteome</keyword>
<proteinExistence type="predicted"/>
<dbReference type="GO" id="GO:0005979">
    <property type="term" value="P:regulation of glycogen biosynthetic process"/>
    <property type="evidence" value="ECO:0007669"/>
    <property type="project" value="TreeGrafter"/>
</dbReference>
<dbReference type="Gene3D" id="2.60.40.2440">
    <property type="entry name" value="Carbohydrate binding type-21 domain"/>
    <property type="match status" value="1"/>
</dbReference>
<sequence length="318" mass="36207">MPMDLEMLLSATRSQLFPYTQFGDDRFSLAGGYGNSHYSTSLSLAKDPFLVNKKSRRFGIIQDRPIFTSTYKVETDLKSKKEESSAPQEIPEGGRKKKVSFADDKGLELVEVREIPGAQKWNNEVLTLLVSGSQKNSANEKVWKLAPQHSPRKEAELLELVEANNIVLESVNIKKTFPNELNGTIKVKNLAYEKNVFIRISFDRWMSHVDVKATYAKSLKNQSKKMDQYDTFSFRAEISPSAVRYGVIEFCVCLQCDGQNYWDNNGGINYRLIVDSSKQNSVPGHEKSDKITLSLTENIENFSEIDAWSNLMCNQPYW</sequence>
<dbReference type="EMBL" id="BPLQ01008818">
    <property type="protein sequence ID" value="GIY39489.1"/>
    <property type="molecule type" value="Genomic_DNA"/>
</dbReference>
<protein>
    <submittedName>
        <fullName evidence="3">Protein phosphatase 1 regulatory subunit 3B</fullName>
    </submittedName>
</protein>
<dbReference type="PANTHER" id="PTHR12307">
    <property type="entry name" value="PROTEIN PHOSPHATASE 1 REGULATORY SUBUNIT"/>
    <property type="match status" value="1"/>
</dbReference>
<dbReference type="Proteomes" id="UP001054837">
    <property type="component" value="Unassembled WGS sequence"/>
</dbReference>
<dbReference type="Pfam" id="PF03370">
    <property type="entry name" value="CBM_21"/>
    <property type="match status" value="1"/>
</dbReference>
<organism evidence="3 4">
    <name type="scientific">Caerostris darwini</name>
    <dbReference type="NCBI Taxonomy" id="1538125"/>
    <lineage>
        <taxon>Eukaryota</taxon>
        <taxon>Metazoa</taxon>
        <taxon>Ecdysozoa</taxon>
        <taxon>Arthropoda</taxon>
        <taxon>Chelicerata</taxon>
        <taxon>Arachnida</taxon>
        <taxon>Araneae</taxon>
        <taxon>Araneomorphae</taxon>
        <taxon>Entelegynae</taxon>
        <taxon>Araneoidea</taxon>
        <taxon>Araneidae</taxon>
        <taxon>Caerostris</taxon>
    </lineage>
</organism>
<dbReference type="InterPro" id="IPR038175">
    <property type="entry name" value="CBM21_dom_sf"/>
</dbReference>